<dbReference type="Proteomes" id="UP000078240">
    <property type="component" value="Unassembled WGS sequence"/>
</dbReference>
<evidence type="ECO:0000313" key="3">
    <source>
        <dbReference type="Proteomes" id="UP000078240"/>
    </source>
</evidence>
<feature type="region of interest" description="Disordered" evidence="1">
    <location>
        <begin position="1"/>
        <end position="74"/>
    </location>
</feature>
<protein>
    <submittedName>
        <fullName evidence="2">Uncharacterized protein</fullName>
    </submittedName>
</protein>
<proteinExistence type="predicted"/>
<feature type="compositionally biased region" description="Low complexity" evidence="1">
    <location>
        <begin position="12"/>
        <end position="21"/>
    </location>
</feature>
<comment type="caution">
    <text evidence="2">The sequence shown here is derived from an EMBL/GenBank/DDBJ whole genome shotgun (WGS) entry which is preliminary data.</text>
</comment>
<reference evidence="2 3" key="1">
    <citation type="submission" date="2016-01" db="EMBL/GenBank/DDBJ databases">
        <title>Biosynthesis of antibiotic leucinostatins and their inhibition on Phytophthora in bio-control Purpureocillium lilacinum.</title>
        <authorList>
            <person name="Wang G."/>
            <person name="Liu Z."/>
            <person name="Lin R."/>
            <person name="Li E."/>
            <person name="Mao Z."/>
            <person name="Ling J."/>
            <person name="Yin W."/>
            <person name="Xie B."/>
        </authorList>
    </citation>
    <scope>NUCLEOTIDE SEQUENCE [LARGE SCALE GENOMIC DNA]</scope>
    <source>
        <strain evidence="2">PLBJ-1</strain>
    </source>
</reference>
<accession>A0A179FWV1</accession>
<evidence type="ECO:0000313" key="2">
    <source>
        <dbReference type="EMBL" id="OAQ69543.1"/>
    </source>
</evidence>
<dbReference type="EMBL" id="LSBH01000011">
    <property type="protein sequence ID" value="OAQ69543.1"/>
    <property type="molecule type" value="Genomic_DNA"/>
</dbReference>
<evidence type="ECO:0000256" key="1">
    <source>
        <dbReference type="SAM" id="MobiDB-lite"/>
    </source>
</evidence>
<sequence length="74" mass="8291">MGRPRDRPSKVPPLLLRGSSPRPRRPLHHPPMVQDHPRARQAPRRAPPTALAHPVDLELPHLRQPPGVEGRAAH</sequence>
<organism evidence="2 3">
    <name type="scientific">Purpureocillium lilacinum</name>
    <name type="common">Paecilomyces lilacinus</name>
    <dbReference type="NCBI Taxonomy" id="33203"/>
    <lineage>
        <taxon>Eukaryota</taxon>
        <taxon>Fungi</taxon>
        <taxon>Dikarya</taxon>
        <taxon>Ascomycota</taxon>
        <taxon>Pezizomycotina</taxon>
        <taxon>Sordariomycetes</taxon>
        <taxon>Hypocreomycetidae</taxon>
        <taxon>Hypocreales</taxon>
        <taxon>Ophiocordycipitaceae</taxon>
        <taxon>Purpureocillium</taxon>
    </lineage>
</organism>
<gene>
    <name evidence="2" type="ORF">VFPBJ_10918</name>
</gene>
<name>A0A179FWV1_PURLI</name>
<dbReference type="AlphaFoldDB" id="A0A179FWV1"/>